<accession>A0ABR9AMI4</accession>
<feature type="signal peptide" evidence="2">
    <location>
        <begin position="1"/>
        <end position="21"/>
    </location>
</feature>
<name>A0ABR9AMI4_9BACT</name>
<proteinExistence type="predicted"/>
<sequence>MSNRNLILLAFFILAAGFMTSCDSMKSDSNSSKPKARGGRGEILLVIDSLKYQGPVGDVLEGIFEEDIKGLVREESLFDIRRVDPRTMTRILKMAYNIIYVTTFDDKKPGSRQINALFSQQSREKAQDDPSLYMLRNEDEFAVGQEVIYLFGNNEQELINNLEKNKNKLQNLFEVRERKRLEQAIFSRTNGALESKGKEIFGLDLTIPASYQFVKEEDDNFMWARQPTPNTQRADISLFFYQTNYTSEEQVFPENIIKLRDEILKTRIFGDPAKPQSYLKTETQIPPSFRNINIDGHYAIEMRGQWKTNNVSMGGSFISYIVVDETVGKLYFMEGFLYYPNETHKSALREIEAILMATKFPGKQD</sequence>
<protein>
    <submittedName>
        <fullName evidence="3">DUF4837 family protein</fullName>
    </submittedName>
</protein>
<dbReference type="RefSeq" id="WP_192010901.1">
    <property type="nucleotide sequence ID" value="NZ_JACYTQ010000005.1"/>
</dbReference>
<reference evidence="3 4" key="1">
    <citation type="submission" date="2020-09" db="EMBL/GenBank/DDBJ databases">
        <title>Echinicola sp. CAU 1574 isolated from sand of Sido Beach.</title>
        <authorList>
            <person name="Kim W."/>
        </authorList>
    </citation>
    <scope>NUCLEOTIDE SEQUENCE [LARGE SCALE GENOMIC DNA]</scope>
    <source>
        <strain evidence="3 4">CAU 1574</strain>
    </source>
</reference>
<evidence type="ECO:0000313" key="3">
    <source>
        <dbReference type="EMBL" id="MBD8490016.1"/>
    </source>
</evidence>
<evidence type="ECO:0000313" key="4">
    <source>
        <dbReference type="Proteomes" id="UP000647133"/>
    </source>
</evidence>
<comment type="caution">
    <text evidence="3">The sequence shown here is derived from an EMBL/GenBank/DDBJ whole genome shotgun (WGS) entry which is preliminary data.</text>
</comment>
<evidence type="ECO:0000256" key="1">
    <source>
        <dbReference type="SAM" id="Coils"/>
    </source>
</evidence>
<dbReference type="InterPro" id="IPR032286">
    <property type="entry name" value="DUF4837"/>
</dbReference>
<dbReference type="Pfam" id="PF16125">
    <property type="entry name" value="DUF4837"/>
    <property type="match status" value="1"/>
</dbReference>
<dbReference type="EMBL" id="JACYTQ010000005">
    <property type="protein sequence ID" value="MBD8490016.1"/>
    <property type="molecule type" value="Genomic_DNA"/>
</dbReference>
<keyword evidence="2" id="KW-0732">Signal</keyword>
<evidence type="ECO:0000256" key="2">
    <source>
        <dbReference type="SAM" id="SignalP"/>
    </source>
</evidence>
<feature type="chain" id="PRO_5046541804" evidence="2">
    <location>
        <begin position="22"/>
        <end position="365"/>
    </location>
</feature>
<keyword evidence="4" id="KW-1185">Reference proteome</keyword>
<dbReference type="PROSITE" id="PS51257">
    <property type="entry name" value="PROKAR_LIPOPROTEIN"/>
    <property type="match status" value="1"/>
</dbReference>
<gene>
    <name evidence="3" type="ORF">IFO69_14760</name>
</gene>
<feature type="coiled-coil region" evidence="1">
    <location>
        <begin position="152"/>
        <end position="182"/>
    </location>
</feature>
<dbReference type="Proteomes" id="UP000647133">
    <property type="component" value="Unassembled WGS sequence"/>
</dbReference>
<keyword evidence="1" id="KW-0175">Coiled coil</keyword>
<organism evidence="3 4">
    <name type="scientific">Echinicola arenosa</name>
    <dbReference type="NCBI Taxonomy" id="2774144"/>
    <lineage>
        <taxon>Bacteria</taxon>
        <taxon>Pseudomonadati</taxon>
        <taxon>Bacteroidota</taxon>
        <taxon>Cytophagia</taxon>
        <taxon>Cytophagales</taxon>
        <taxon>Cyclobacteriaceae</taxon>
        <taxon>Echinicola</taxon>
    </lineage>
</organism>